<gene>
    <name evidence="12" type="ordered locus">BS1330_I0284</name>
</gene>
<keyword evidence="13" id="KW-1185">Reference proteome</keyword>
<accession>A0A0H3G9X6</accession>
<comment type="subunit">
    <text evidence="7">Heterotetramer of 2 PreA and 2 PreT subunits.</text>
</comment>
<evidence type="ECO:0000313" key="13">
    <source>
        <dbReference type="Proteomes" id="UP000007104"/>
    </source>
</evidence>
<evidence type="ECO:0000256" key="2">
    <source>
        <dbReference type="ARBA" id="ARBA00030119"/>
    </source>
</evidence>
<dbReference type="Pfam" id="PF07992">
    <property type="entry name" value="Pyr_redox_2"/>
    <property type="match status" value="1"/>
</dbReference>
<evidence type="ECO:0000256" key="7">
    <source>
        <dbReference type="ARBA" id="ARBA00049714"/>
    </source>
</evidence>
<dbReference type="HOGENOM" id="CLU_000422_3_3_5"/>
<feature type="region of interest" description="Disordered" evidence="9">
    <location>
        <begin position="1"/>
        <end position="20"/>
    </location>
</feature>
<dbReference type="SUPFAM" id="SSF46548">
    <property type="entry name" value="alpha-helical ferredoxin"/>
    <property type="match status" value="1"/>
</dbReference>
<evidence type="ECO:0000256" key="6">
    <source>
        <dbReference type="ARBA" id="ARBA00049578"/>
    </source>
</evidence>
<comment type="function">
    <text evidence="6">Involved in pyrimidine base degradation. Catalyzes physiologically the reduction of uracil to 5,6-dihydrouracil (DHU) by using NADH as a specific cosubstrate. It also catalyzes the reverse reaction and the reduction of thymine to 5,6-dihydrothymine (DHT).</text>
</comment>
<feature type="domain" description="Dihydroprymidine dehydrogenase" evidence="11">
    <location>
        <begin position="35"/>
        <end position="142"/>
    </location>
</feature>
<dbReference type="GO" id="GO:0004159">
    <property type="term" value="F:dihydropyrimidine dehydrogenase (NAD+) activity"/>
    <property type="evidence" value="ECO:0007669"/>
    <property type="project" value="UniProtKB-EC"/>
</dbReference>
<feature type="domain" description="FAD/NAD(P)-binding" evidence="10">
    <location>
        <begin position="156"/>
        <end position="448"/>
    </location>
</feature>
<evidence type="ECO:0000256" key="1">
    <source>
        <dbReference type="ARBA" id="ARBA00023002"/>
    </source>
</evidence>
<organism evidence="12 13">
    <name type="scientific">Brucella suis biovar 1 (strain 1330)</name>
    <dbReference type="NCBI Taxonomy" id="204722"/>
    <lineage>
        <taxon>Bacteria</taxon>
        <taxon>Pseudomonadati</taxon>
        <taxon>Pseudomonadota</taxon>
        <taxon>Alphaproteobacteria</taxon>
        <taxon>Hyphomicrobiales</taxon>
        <taxon>Brucellaceae</taxon>
        <taxon>Brucella/Ochrobactrum group</taxon>
        <taxon>Brucella</taxon>
    </lineage>
</organism>
<protein>
    <recommendedName>
        <fullName evidence="8">dihydrouracil dehydrogenase (NAD(+))</fullName>
        <ecNumber evidence="8">1.3.1.1</ecNumber>
    </recommendedName>
    <alternativeName>
        <fullName evidence="3">Dihydrothymine dehydrogenase</fullName>
    </alternativeName>
    <alternativeName>
        <fullName evidence="2">Dihydrouracil dehydrogenase</fullName>
    </alternativeName>
</protein>
<dbReference type="PRINTS" id="PR00469">
    <property type="entry name" value="PNDRDTASEII"/>
</dbReference>
<reference evidence="12 13" key="1">
    <citation type="journal article" date="2011" name="J. Bacteriol.">
        <title>Revised genome sequence of Brucella suis 1330.</title>
        <authorList>
            <person name="Tae H."/>
            <person name="Shallom S."/>
            <person name="Settlage R."/>
            <person name="Preston D."/>
            <person name="Adams L.G."/>
            <person name="Garner H.R."/>
        </authorList>
    </citation>
    <scope>NUCLEOTIDE SEQUENCE [LARGE SCALE GENOMIC DNA]</scope>
    <source>
        <strain evidence="12 13">1330</strain>
    </source>
</reference>
<dbReference type="AlphaFoldDB" id="A0A0H3G9X6"/>
<dbReference type="PRINTS" id="PR00368">
    <property type="entry name" value="FADPNR"/>
</dbReference>
<dbReference type="PANTHER" id="PTHR43073">
    <property type="entry name" value="DIHYDROPYRIMIDINE DEHYDROGENASE [NADP(+)]"/>
    <property type="match status" value="1"/>
</dbReference>
<feature type="compositionally biased region" description="Low complexity" evidence="9">
    <location>
        <begin position="9"/>
        <end position="20"/>
    </location>
</feature>
<comment type="catalytic activity">
    <reaction evidence="5">
        <text>5,6-dihydrouracil + NAD(+) = uracil + NADH + H(+)</text>
        <dbReference type="Rhea" id="RHEA:20189"/>
        <dbReference type="ChEBI" id="CHEBI:15378"/>
        <dbReference type="ChEBI" id="CHEBI:15901"/>
        <dbReference type="ChEBI" id="CHEBI:17568"/>
        <dbReference type="ChEBI" id="CHEBI:57540"/>
        <dbReference type="ChEBI" id="CHEBI:57945"/>
        <dbReference type="EC" id="1.3.1.1"/>
    </reaction>
</comment>
<dbReference type="PANTHER" id="PTHR43073:SF2">
    <property type="entry name" value="DIHYDROPYRIMIDINE DEHYDROGENASE [NADP(+)]"/>
    <property type="match status" value="1"/>
</dbReference>
<evidence type="ECO:0000256" key="9">
    <source>
        <dbReference type="SAM" id="MobiDB-lite"/>
    </source>
</evidence>
<dbReference type="Proteomes" id="UP000007104">
    <property type="component" value="Chromosome I"/>
</dbReference>
<dbReference type="Gene3D" id="1.10.1060.10">
    <property type="entry name" value="Alpha-helical ferredoxin"/>
    <property type="match status" value="1"/>
</dbReference>
<evidence type="ECO:0000256" key="5">
    <source>
        <dbReference type="ARBA" id="ARBA00048792"/>
    </source>
</evidence>
<evidence type="ECO:0000259" key="11">
    <source>
        <dbReference type="Pfam" id="PF14691"/>
    </source>
</evidence>
<proteinExistence type="predicted"/>
<name>A0A0H3G9X6_BRUSU</name>
<dbReference type="InterPro" id="IPR028261">
    <property type="entry name" value="DPD_II"/>
</dbReference>
<dbReference type="SUPFAM" id="SSF51971">
    <property type="entry name" value="Nucleotide-binding domain"/>
    <property type="match status" value="2"/>
</dbReference>
<sequence>MRSMKHTGSAGSSSIDAGSPDIRGARLPAGDYAHVFDDLHPPLSPHEAIVESDRCYFCYDAPCMNACPTGIDIPLFIRQINAGNPAGAARTILAENILGGMCARVCPTETLCEEVCVREVAEGKPVKIGHLQRYATDMLMATGNHPFTRAAETGRHIAVVGAGPAGISAAHRLAMHGHQVTIFEARPKGGGLNEYGIAAYKTVNNFAQRELDFVLQIGGIHIEYNQTLGQDITVEALKAGYDAVFLAMGLPGVNDLGLAGEDAPNVLDAVDYIANLRQARNLSTLPVGRDIVVIGGGMTAIDVAIQTKKLGANNVTIVYRRGQESMNASAYEQELAQIHGVVIRHWLQPHALERSEDGIVHAITFEYTANRDGKLVGTGEYLTLEADQVFKAIGQTFDPEPLRGSGIALAKGRISVDAEGRTSVEGIWAGGDCVAGGKDLTVASVEDGKVAALSIHAALTSRPEAVEGFAEAVLSGAAHYAPAAPSRHATVQPGSEQGLGD</sequence>
<dbReference type="InterPro" id="IPR009051">
    <property type="entry name" value="Helical_ferredxn"/>
</dbReference>
<dbReference type="EC" id="1.3.1.1" evidence="8"/>
<dbReference type="KEGG" id="bms:BR0283"/>
<dbReference type="Pfam" id="PF14691">
    <property type="entry name" value="Fer4_20"/>
    <property type="match status" value="1"/>
</dbReference>
<dbReference type="InterPro" id="IPR023753">
    <property type="entry name" value="FAD/NAD-binding_dom"/>
</dbReference>
<keyword evidence="1" id="KW-0560">Oxidoreductase</keyword>
<evidence type="ECO:0000256" key="8">
    <source>
        <dbReference type="ARBA" id="ARBA00049728"/>
    </source>
</evidence>
<comment type="catalytic activity">
    <reaction evidence="4">
        <text>5,6-dihydrothymine + NAD(+) = thymine + NADH + H(+)</text>
        <dbReference type="Rhea" id="RHEA:28791"/>
        <dbReference type="ChEBI" id="CHEBI:15378"/>
        <dbReference type="ChEBI" id="CHEBI:17821"/>
        <dbReference type="ChEBI" id="CHEBI:27468"/>
        <dbReference type="ChEBI" id="CHEBI:57540"/>
        <dbReference type="ChEBI" id="CHEBI:57945"/>
        <dbReference type="EC" id="1.3.1.1"/>
    </reaction>
</comment>
<evidence type="ECO:0000259" key="10">
    <source>
        <dbReference type="Pfam" id="PF07992"/>
    </source>
</evidence>
<dbReference type="EMBL" id="CP002997">
    <property type="protein sequence ID" value="AEM17645.1"/>
    <property type="molecule type" value="Genomic_DNA"/>
</dbReference>
<evidence type="ECO:0000256" key="3">
    <source>
        <dbReference type="ARBA" id="ARBA00032722"/>
    </source>
</evidence>
<evidence type="ECO:0000256" key="4">
    <source>
        <dbReference type="ARBA" id="ARBA00047685"/>
    </source>
</evidence>
<dbReference type="GO" id="GO:0051536">
    <property type="term" value="F:iron-sulfur cluster binding"/>
    <property type="evidence" value="ECO:0007669"/>
    <property type="project" value="InterPro"/>
</dbReference>
<evidence type="ECO:0000313" key="12">
    <source>
        <dbReference type="EMBL" id="AEM17645.1"/>
    </source>
</evidence>
<dbReference type="InterPro" id="IPR036188">
    <property type="entry name" value="FAD/NAD-bd_sf"/>
</dbReference>
<dbReference type="Gene3D" id="3.50.50.60">
    <property type="entry name" value="FAD/NAD(P)-binding domain"/>
    <property type="match status" value="2"/>
</dbReference>
<dbReference type="KEGG" id="bsi:BS1330_I0284"/>